<reference evidence="11 12" key="1">
    <citation type="journal article" date="2012" name="J. Bacteriol.">
        <title>Genome Sequence of Gallaecimonas xiamenensis Type Strain 3-C-1.</title>
        <authorList>
            <person name="Lai Q."/>
            <person name="Wang L."/>
            <person name="Wang W."/>
            <person name="Shao Z."/>
        </authorList>
    </citation>
    <scope>NUCLEOTIDE SEQUENCE [LARGE SCALE GENOMIC DNA]</scope>
    <source>
        <strain evidence="11 12">3-C-1</strain>
    </source>
</reference>
<keyword evidence="12" id="KW-1185">Reference proteome</keyword>
<evidence type="ECO:0000256" key="2">
    <source>
        <dbReference type="ARBA" id="ARBA00022448"/>
    </source>
</evidence>
<evidence type="ECO:0000256" key="7">
    <source>
        <dbReference type="ARBA" id="ARBA00023136"/>
    </source>
</evidence>
<dbReference type="OrthoDB" id="9762978at2"/>
<evidence type="ECO:0000256" key="4">
    <source>
        <dbReference type="ARBA" id="ARBA00022475"/>
    </source>
</evidence>
<feature type="domain" description="Na+/H+ antiporter NhaC-like C-terminal" evidence="10">
    <location>
        <begin position="238"/>
        <end position="422"/>
    </location>
</feature>
<dbReference type="PANTHER" id="PTHR33451">
    <property type="entry name" value="MALATE-2H(+)/NA(+)-LACTATE ANTIPORTER"/>
    <property type="match status" value="1"/>
</dbReference>
<dbReference type="Pfam" id="PF03553">
    <property type="entry name" value="Na_H_antiporter"/>
    <property type="match status" value="2"/>
</dbReference>
<dbReference type="InterPro" id="IPR018461">
    <property type="entry name" value="Na/H_Antiport_NhaC-like_C"/>
</dbReference>
<keyword evidence="7 9" id="KW-0472">Membrane</keyword>
<accession>K2K9L8</accession>
<evidence type="ECO:0000256" key="8">
    <source>
        <dbReference type="ARBA" id="ARBA00038435"/>
    </source>
</evidence>
<evidence type="ECO:0000256" key="1">
    <source>
        <dbReference type="ARBA" id="ARBA00004651"/>
    </source>
</evidence>
<comment type="caution">
    <text evidence="11">The sequence shown here is derived from an EMBL/GenBank/DDBJ whole genome shotgun (WGS) entry which is preliminary data.</text>
</comment>
<comment type="similarity">
    <text evidence="8">Belongs to the NhaC Na(+)/H(+) (TC 2.A.35) antiporter family.</text>
</comment>
<evidence type="ECO:0000256" key="3">
    <source>
        <dbReference type="ARBA" id="ARBA00022449"/>
    </source>
</evidence>
<dbReference type="PATRIC" id="fig|745411.4.peg.1829"/>
<sequence>MTKPHPSPWPLLPLLTFLALFLGVGTYLSLTGVDYAFYKLKAPVAVLPALIVAVLIAKDSLNRTVEQFLQGCGHSNIMAMCIIYLLAGAFGVVAKATGGVDATVALGLDLVPSSLLLPGLFVIAAFIATAMGTSMGTIAALGPVALGLAQQGELSLGLTAGALLSGAIFGDNLSIISDTTIAATRTQGCDMKDKFRANFRLALPAALLTLLWLALASNGNAPVQGDDYNLLAVVPYVAILVLAIMGLNVFAVLILGIVLAGLVGFYQGNYPLDKYANDIYNGFTGMQEIFILSLLMGGLAYLMEKQGGLAWLAQKLGRGGSRRSGELAIASLVFSTNFCTANNTISIIVNGQLAKDIAEQSGISPVRSASLLDIFACINQALIPWGAQALLLGATFSLSPIEVVSHSGYVLLLAAITLATLFVAPVRKWLVKH</sequence>
<dbReference type="GO" id="GO:0005886">
    <property type="term" value="C:plasma membrane"/>
    <property type="evidence" value="ECO:0007669"/>
    <property type="project" value="UniProtKB-SubCell"/>
</dbReference>
<evidence type="ECO:0000313" key="11">
    <source>
        <dbReference type="EMBL" id="EKE74010.1"/>
    </source>
</evidence>
<dbReference type="EMBL" id="AMRI01000011">
    <property type="protein sequence ID" value="EKE74010.1"/>
    <property type="molecule type" value="Genomic_DNA"/>
</dbReference>
<evidence type="ECO:0000256" key="5">
    <source>
        <dbReference type="ARBA" id="ARBA00022692"/>
    </source>
</evidence>
<keyword evidence="6 9" id="KW-1133">Transmembrane helix</keyword>
<keyword evidence="5 9" id="KW-0812">Transmembrane</keyword>
<gene>
    <name evidence="11" type="ORF">B3C1_09333</name>
</gene>
<feature type="transmembrane region" description="Helical" evidence="9">
    <location>
        <begin position="201"/>
        <end position="221"/>
    </location>
</feature>
<feature type="transmembrane region" description="Helical" evidence="9">
    <location>
        <begin position="406"/>
        <end position="426"/>
    </location>
</feature>
<dbReference type="eggNOG" id="COG1757">
    <property type="taxonomic scope" value="Bacteria"/>
</dbReference>
<feature type="transmembrane region" description="Helical" evidence="9">
    <location>
        <begin position="278"/>
        <end position="302"/>
    </location>
</feature>
<evidence type="ECO:0000256" key="6">
    <source>
        <dbReference type="ARBA" id="ARBA00022989"/>
    </source>
</evidence>
<feature type="transmembrane region" description="Helical" evidence="9">
    <location>
        <begin position="36"/>
        <end position="57"/>
    </location>
</feature>
<feature type="transmembrane region" description="Helical" evidence="9">
    <location>
        <begin position="116"/>
        <end position="141"/>
    </location>
</feature>
<keyword evidence="4" id="KW-1003">Cell membrane</keyword>
<protein>
    <submittedName>
        <fullName evidence="11">Na+/H+ antiporter NhaC</fullName>
    </submittedName>
</protein>
<dbReference type="AlphaFoldDB" id="K2K9L8"/>
<comment type="subcellular location">
    <subcellularLocation>
        <location evidence="1">Cell membrane</location>
        <topology evidence="1">Multi-pass membrane protein</topology>
    </subcellularLocation>
</comment>
<proteinExistence type="inferred from homology"/>
<evidence type="ECO:0000259" key="10">
    <source>
        <dbReference type="Pfam" id="PF03553"/>
    </source>
</evidence>
<organism evidence="11 12">
    <name type="scientific">Gallaecimonas xiamenensis 3-C-1</name>
    <dbReference type="NCBI Taxonomy" id="745411"/>
    <lineage>
        <taxon>Bacteria</taxon>
        <taxon>Pseudomonadati</taxon>
        <taxon>Pseudomonadota</taxon>
        <taxon>Gammaproteobacteria</taxon>
        <taxon>Enterobacterales</taxon>
        <taxon>Gallaecimonadaceae</taxon>
        <taxon>Gallaecimonas</taxon>
    </lineage>
</organism>
<dbReference type="PANTHER" id="PTHR33451:SF5">
    <property type="entry name" value="NA+_H+ ANTIPORTER"/>
    <property type="match status" value="1"/>
</dbReference>
<dbReference type="RefSeq" id="WP_008484429.1">
    <property type="nucleotide sequence ID" value="NZ_AMRI01000011.1"/>
</dbReference>
<dbReference type="STRING" id="745411.B3C1_09333"/>
<keyword evidence="2" id="KW-0813">Transport</keyword>
<evidence type="ECO:0000256" key="9">
    <source>
        <dbReference type="SAM" id="Phobius"/>
    </source>
</evidence>
<feature type="transmembrane region" description="Helical" evidence="9">
    <location>
        <begin position="12"/>
        <end position="30"/>
    </location>
</feature>
<keyword evidence="3" id="KW-0050">Antiport</keyword>
<feature type="transmembrane region" description="Helical" evidence="9">
    <location>
        <begin position="77"/>
        <end position="96"/>
    </location>
</feature>
<feature type="domain" description="Na+/H+ antiporter NhaC-like C-terminal" evidence="10">
    <location>
        <begin position="9"/>
        <end position="212"/>
    </location>
</feature>
<name>K2K9L8_9GAMM</name>
<dbReference type="GO" id="GO:0015297">
    <property type="term" value="F:antiporter activity"/>
    <property type="evidence" value="ECO:0007669"/>
    <property type="project" value="UniProtKB-KW"/>
</dbReference>
<feature type="transmembrane region" description="Helical" evidence="9">
    <location>
        <begin position="233"/>
        <end position="266"/>
    </location>
</feature>
<dbReference type="InterPro" id="IPR052180">
    <property type="entry name" value="NhaC_Na-H+_Antiporter"/>
</dbReference>
<dbReference type="Proteomes" id="UP000006755">
    <property type="component" value="Unassembled WGS sequence"/>
</dbReference>
<evidence type="ECO:0000313" key="12">
    <source>
        <dbReference type="Proteomes" id="UP000006755"/>
    </source>
</evidence>